<dbReference type="PATRIC" id="fig|1125718.3.peg.599"/>
<evidence type="ECO:0000313" key="2">
    <source>
        <dbReference type="Proteomes" id="UP000002941"/>
    </source>
</evidence>
<evidence type="ECO:0008006" key="3">
    <source>
        <dbReference type="Google" id="ProtNLM"/>
    </source>
</evidence>
<dbReference type="Proteomes" id="UP000002941">
    <property type="component" value="Unassembled WGS sequence"/>
</dbReference>
<evidence type="ECO:0000313" key="1">
    <source>
        <dbReference type="EMBL" id="EJF46922.1"/>
    </source>
</evidence>
<proteinExistence type="predicted"/>
<organism evidence="1 2">
    <name type="scientific">Actinomyces massiliensis F0489</name>
    <dbReference type="NCBI Taxonomy" id="1125718"/>
    <lineage>
        <taxon>Bacteria</taxon>
        <taxon>Bacillati</taxon>
        <taxon>Actinomycetota</taxon>
        <taxon>Actinomycetes</taxon>
        <taxon>Actinomycetales</taxon>
        <taxon>Actinomycetaceae</taxon>
        <taxon>Actinomyces</taxon>
    </lineage>
</organism>
<name>J0NQ38_9ACTO</name>
<protein>
    <recommendedName>
        <fullName evidence="3">GyrI-like small molecule binding domain protein</fullName>
    </recommendedName>
</protein>
<dbReference type="InterPro" id="IPR011256">
    <property type="entry name" value="Reg_factor_effector_dom_sf"/>
</dbReference>
<comment type="caution">
    <text evidence="1">The sequence shown here is derived from an EMBL/GenBank/DDBJ whole genome shotgun (WGS) entry which is preliminary data.</text>
</comment>
<dbReference type="Gene3D" id="3.20.80.10">
    <property type="entry name" value="Regulatory factor, effector binding domain"/>
    <property type="match status" value="1"/>
</dbReference>
<keyword evidence="2" id="KW-1185">Reference proteome</keyword>
<dbReference type="RefSeq" id="WP_008730163.1">
    <property type="nucleotide sequence ID" value="NZ_AKFT01000039.1"/>
</dbReference>
<gene>
    <name evidence="1" type="ORF">HMPREF1318_1708</name>
</gene>
<sequence>MREVIESFEVVGLPLRTSNREAARTIPAHWEAAAAAGLVGVPGTEAYAVYTDYETPFDVVSSAYTLIIGQRGAVIDSGRDDLVVARIPASARDVVVVSDSRPESIVEAWAGIWARQDLPRDYRADYECYAPDGSVRLSVGVLPAA</sequence>
<accession>J0NQ38</accession>
<dbReference type="EMBL" id="AKFT01000039">
    <property type="protein sequence ID" value="EJF46922.1"/>
    <property type="molecule type" value="Genomic_DNA"/>
</dbReference>
<dbReference type="OrthoDB" id="3173400at2"/>
<dbReference type="eggNOG" id="COG3708">
    <property type="taxonomic scope" value="Bacteria"/>
</dbReference>
<reference evidence="1 2" key="1">
    <citation type="submission" date="2012-05" db="EMBL/GenBank/DDBJ databases">
        <authorList>
            <person name="Harkins D.M."/>
            <person name="Madupu R."/>
            <person name="Durkin A.S."/>
            <person name="Torralba M."/>
            <person name="Methe B."/>
            <person name="Sutton G.G."/>
            <person name="Nelson K.E."/>
        </authorList>
    </citation>
    <scope>NUCLEOTIDE SEQUENCE [LARGE SCALE GENOMIC DNA]</scope>
    <source>
        <strain evidence="1 2">F0489</strain>
    </source>
</reference>
<dbReference type="AlphaFoldDB" id="J0NQ38"/>
<dbReference type="SUPFAM" id="SSF55136">
    <property type="entry name" value="Probable bacterial effector-binding domain"/>
    <property type="match status" value="1"/>
</dbReference>